<dbReference type="PANTHER" id="PTHR11811">
    <property type="entry name" value="6-PHOSPHOGLUCONATE DEHYDROGENASE"/>
    <property type="match status" value="1"/>
</dbReference>
<dbReference type="SMART" id="SM00490">
    <property type="entry name" value="HELICc"/>
    <property type="match status" value="1"/>
</dbReference>
<dbReference type="UniPathway" id="UPA00115">
    <property type="reaction ID" value="UER00410"/>
</dbReference>
<dbReference type="GO" id="GO:0003676">
    <property type="term" value="F:nucleic acid binding"/>
    <property type="evidence" value="ECO:0007669"/>
    <property type="project" value="InterPro"/>
</dbReference>
<dbReference type="Pfam" id="PF00271">
    <property type="entry name" value="Helicase_C"/>
    <property type="match status" value="1"/>
</dbReference>
<dbReference type="InterPro" id="IPR014001">
    <property type="entry name" value="Helicase_ATP-bd"/>
</dbReference>
<evidence type="ECO:0000256" key="9">
    <source>
        <dbReference type="ARBA" id="ARBA00023064"/>
    </source>
</evidence>
<dbReference type="RefSeq" id="XP_012898088.1">
    <property type="nucleotide sequence ID" value="XM_013042634.1"/>
</dbReference>
<evidence type="ECO:0000256" key="2">
    <source>
        <dbReference type="ARBA" id="ARBA00008419"/>
    </source>
</evidence>
<dbReference type="InterPro" id="IPR014014">
    <property type="entry name" value="RNA_helicase_DEAD_Q_motif"/>
</dbReference>
<evidence type="ECO:0000256" key="7">
    <source>
        <dbReference type="ARBA" id="ARBA00022840"/>
    </source>
</evidence>
<keyword evidence="8" id="KW-0560">Oxidoreductase</keyword>
<organism evidence="16">
    <name type="scientific">Blastocystis hominis</name>
    <dbReference type="NCBI Taxonomy" id="12968"/>
    <lineage>
        <taxon>Eukaryota</taxon>
        <taxon>Sar</taxon>
        <taxon>Stramenopiles</taxon>
        <taxon>Bigyra</taxon>
        <taxon>Opalozoa</taxon>
        <taxon>Opalinata</taxon>
        <taxon>Blastocystidae</taxon>
        <taxon>Blastocystis</taxon>
    </lineage>
</organism>
<evidence type="ECO:0000256" key="11">
    <source>
        <dbReference type="PROSITE-ProRule" id="PRU00552"/>
    </source>
</evidence>
<dbReference type="InterPro" id="IPR011545">
    <property type="entry name" value="DEAD/DEAH_box_helicase_dom"/>
</dbReference>
<evidence type="ECO:0000256" key="6">
    <source>
        <dbReference type="ARBA" id="ARBA00022806"/>
    </source>
</evidence>
<evidence type="ECO:0000256" key="4">
    <source>
        <dbReference type="ARBA" id="ARBA00022741"/>
    </source>
</evidence>
<dbReference type="SUPFAM" id="SSF48179">
    <property type="entry name" value="6-phosphogluconate dehydrogenase C-terminal domain-like"/>
    <property type="match status" value="1"/>
</dbReference>
<reference evidence="16" key="1">
    <citation type="submission" date="2010-02" db="EMBL/GenBank/DDBJ databases">
        <title>Sequencing and annotation of the Blastocystis hominis genome.</title>
        <authorList>
            <person name="Wincker P."/>
        </authorList>
    </citation>
    <scope>NUCLEOTIDE SEQUENCE</scope>
    <source>
        <strain evidence="16">Singapore isolate B</strain>
    </source>
</reference>
<dbReference type="Pfam" id="PF00270">
    <property type="entry name" value="DEAD"/>
    <property type="match status" value="1"/>
</dbReference>
<feature type="domain" description="Helicase ATP-binding" evidence="13">
    <location>
        <begin position="673"/>
        <end position="855"/>
    </location>
</feature>
<dbReference type="PROSITE" id="PS51194">
    <property type="entry name" value="HELICASE_CTER"/>
    <property type="match status" value="1"/>
</dbReference>
<dbReference type="GO" id="GO:0003724">
    <property type="term" value="F:RNA helicase activity"/>
    <property type="evidence" value="ECO:0007669"/>
    <property type="project" value="InterPro"/>
</dbReference>
<dbReference type="GO" id="GO:0006098">
    <property type="term" value="P:pentose-phosphate shunt"/>
    <property type="evidence" value="ECO:0007669"/>
    <property type="project" value="UniProtKB-UniPathway"/>
</dbReference>
<comment type="similarity">
    <text evidence="2">Belongs to the 6-phosphogluconate dehydrogenase family.</text>
</comment>
<keyword evidence="17" id="KW-1185">Reference proteome</keyword>
<dbReference type="InterPro" id="IPR006114">
    <property type="entry name" value="6PGDH_C"/>
</dbReference>
<dbReference type="SMART" id="SM00487">
    <property type="entry name" value="DEXDc"/>
    <property type="match status" value="1"/>
</dbReference>
<evidence type="ECO:0000259" key="15">
    <source>
        <dbReference type="PROSITE" id="PS51195"/>
    </source>
</evidence>
<dbReference type="SUPFAM" id="SSF52540">
    <property type="entry name" value="P-loop containing nucleoside triphosphate hydrolases"/>
    <property type="match status" value="1"/>
</dbReference>
<accession>D8M7K1</accession>
<keyword evidence="10" id="KW-0570">Pentose shunt</keyword>
<dbReference type="SUPFAM" id="SSF51735">
    <property type="entry name" value="NAD(P)-binding Rossmann-fold domains"/>
    <property type="match status" value="1"/>
</dbReference>
<comment type="pathway">
    <text evidence="1">Carbohydrate degradation; pentose phosphate pathway; D-ribulose 5-phosphate from D-glucose 6-phosphate (oxidative stage): step 3/3.</text>
</comment>
<keyword evidence="4" id="KW-0547">Nucleotide-binding</keyword>
<dbReference type="AlphaFoldDB" id="D8M7K1"/>
<dbReference type="InterPro" id="IPR006115">
    <property type="entry name" value="6PGDH_NADP-bd"/>
</dbReference>
<proteinExistence type="inferred from homology"/>
<evidence type="ECO:0000256" key="10">
    <source>
        <dbReference type="ARBA" id="ARBA00023126"/>
    </source>
</evidence>
<evidence type="ECO:0000256" key="1">
    <source>
        <dbReference type="ARBA" id="ARBA00004874"/>
    </source>
</evidence>
<dbReference type="GO" id="GO:0004616">
    <property type="term" value="F:phosphogluconate dehydrogenase (decarboxylating) activity"/>
    <property type="evidence" value="ECO:0007669"/>
    <property type="project" value="UniProtKB-EC"/>
</dbReference>
<feature type="short sequence motif" description="Q motif" evidence="11">
    <location>
        <begin position="642"/>
        <end position="670"/>
    </location>
</feature>
<dbReference type="GO" id="GO:0005524">
    <property type="term" value="F:ATP binding"/>
    <property type="evidence" value="ECO:0007669"/>
    <property type="project" value="UniProtKB-KW"/>
</dbReference>
<name>D8M7K1_BLAHO</name>
<evidence type="ECO:0000313" key="17">
    <source>
        <dbReference type="Proteomes" id="UP000008312"/>
    </source>
</evidence>
<dbReference type="PRINTS" id="PR00076">
    <property type="entry name" value="6PGDHDRGNASE"/>
</dbReference>
<dbReference type="EMBL" id="FN668672">
    <property type="protein sequence ID" value="CBK24040.2"/>
    <property type="molecule type" value="Genomic_DNA"/>
</dbReference>
<evidence type="ECO:0000313" key="16">
    <source>
        <dbReference type="EMBL" id="CBK24040.2"/>
    </source>
</evidence>
<dbReference type="EC" id="1.1.1.44" evidence="3"/>
<dbReference type="PROSITE" id="PS51195">
    <property type="entry name" value="Q_MOTIF"/>
    <property type="match status" value="1"/>
</dbReference>
<dbReference type="Pfam" id="PF00393">
    <property type="entry name" value="6PGD"/>
    <property type="match status" value="1"/>
</dbReference>
<sequence length="1030" mass="114846">MRDDAQGHHRRRLPQCCVLRHGALCGAEEGGGDEGEQAVSGEGTRGKERGLPKGDDGESGEAVEGFALRVLWFFCLFWDPTFLKGRKISCPDLGTDIIRFAEMSSDIGIYGLSTRAINLALNFAAKGLSVSIGHRSSDLIKECTHQAEKKDLDEKITGKKDVNGFCDSLSSPKKVILMSKPGTSAEKNYSKILAALEEGDLLIDATSEGYEINLRREKEAAEKGVRFLTMEILGTTKELQKGCGFLLSGEREAYDLVEGPLKKAATEVEYEPCVAYIGNSVSAGYAGMALSSLGLGMEQLVAEAYHMLHEAGFTNEEVSKSINGWNKDSLASPFLENLLHILKKKDQDVEGCEKGEGSLLDKVLDCPLPRPDHSTLLREGFEHHAAIGALTAAVQEIAVSAKREERSKAATLWNGPEFDWQKLDHVQLIEDLRNTFVCGQLVLATQTFALLRRASEDFSWAMKLEEVGRVVAGAASFRSGLLVVLKESVENGDLSLLQNEAVSEILQKKQASWRRVAALAVIGGVSAPVATASLAYYDTMRRDKLPQNVVVAMRDFLEASSFERTDCARGMTYHCEWTKETNWLVCWNKHSICYACTRLRRRRRKIIKFQLFHCKNHRKRPTSEVFLDELSCRGHYAGVGGSGFQSFFLKEEIMKAISECGFEHPSEVQSQCIPKALMRGDILCQARSGMGKTCVFVISVLQNIKHSDHVRFFPSDAHTQTTCVVFSHTREMAIQITREFIRLGKYLPDIVIKTVFGGVPLRKSMADIKSGCDILVGTAGRIADLVRHKALDTSQLKFFVVDECDRQIETLSTRADIQEVFRSAPLDKQVLMFTATLSENAKASCLKYMRSPLCIEIDDKKLTLHGLTQFFTRVTEGQKNRRLTEFLDNSDFNQAVIYVSSNARARALQKLMTEWCFPCIALTANMPVEERMRHFIQFKEVKTRILITTQVMGRGVDVEKVNMVVNYDFPPSSNDYLHRVGRAGRFGTNGVTMSFVSSEEDEKVLAEVESRFETHMHEIKGAITKESLVV</sequence>
<dbReference type="GO" id="GO:0016787">
    <property type="term" value="F:hydrolase activity"/>
    <property type="evidence" value="ECO:0007669"/>
    <property type="project" value="UniProtKB-KW"/>
</dbReference>
<dbReference type="InterPro" id="IPR036291">
    <property type="entry name" value="NAD(P)-bd_dom_sf"/>
</dbReference>
<dbReference type="InterPro" id="IPR006183">
    <property type="entry name" value="Pgluconate_DH"/>
</dbReference>
<evidence type="ECO:0000256" key="8">
    <source>
        <dbReference type="ARBA" id="ARBA00023002"/>
    </source>
</evidence>
<dbReference type="PROSITE" id="PS51192">
    <property type="entry name" value="HELICASE_ATP_BIND_1"/>
    <property type="match status" value="1"/>
</dbReference>
<feature type="region of interest" description="Disordered" evidence="12">
    <location>
        <begin position="29"/>
        <end position="59"/>
    </location>
</feature>
<dbReference type="GO" id="GO:0050661">
    <property type="term" value="F:NADP binding"/>
    <property type="evidence" value="ECO:0007669"/>
    <property type="project" value="InterPro"/>
</dbReference>
<feature type="domain" description="DEAD-box RNA helicase Q" evidence="15">
    <location>
        <begin position="642"/>
        <end position="670"/>
    </location>
</feature>
<dbReference type="InterPro" id="IPR008927">
    <property type="entry name" value="6-PGluconate_DH-like_C_sf"/>
</dbReference>
<dbReference type="InterPro" id="IPR001650">
    <property type="entry name" value="Helicase_C-like"/>
</dbReference>
<feature type="domain" description="Helicase C-terminal" evidence="14">
    <location>
        <begin position="882"/>
        <end position="1027"/>
    </location>
</feature>
<evidence type="ECO:0000256" key="3">
    <source>
        <dbReference type="ARBA" id="ARBA00013011"/>
    </source>
</evidence>
<dbReference type="Gene3D" id="1.10.1040.10">
    <property type="entry name" value="N-(1-d-carboxylethyl)-l-norvaline Dehydrogenase, domain 2"/>
    <property type="match status" value="1"/>
</dbReference>
<protein>
    <recommendedName>
        <fullName evidence="3">phosphogluconate dehydrogenase (NADP(+)-dependent, decarboxylating)</fullName>
        <ecNumber evidence="3">1.1.1.44</ecNumber>
    </recommendedName>
</protein>
<evidence type="ECO:0000259" key="13">
    <source>
        <dbReference type="PROSITE" id="PS51192"/>
    </source>
</evidence>
<keyword evidence="7" id="KW-0067">ATP-binding</keyword>
<dbReference type="GeneID" id="24920892"/>
<dbReference type="Proteomes" id="UP000008312">
    <property type="component" value="Unassembled WGS sequence"/>
</dbReference>
<dbReference type="Gene3D" id="3.40.50.720">
    <property type="entry name" value="NAD(P)-binding Rossmann-like Domain"/>
    <property type="match status" value="1"/>
</dbReference>
<evidence type="ECO:0000259" key="14">
    <source>
        <dbReference type="PROSITE" id="PS51194"/>
    </source>
</evidence>
<dbReference type="InterPro" id="IPR027417">
    <property type="entry name" value="P-loop_NTPase"/>
</dbReference>
<feature type="compositionally biased region" description="Basic and acidic residues" evidence="12">
    <location>
        <begin position="44"/>
        <end position="56"/>
    </location>
</feature>
<dbReference type="InterPro" id="IPR013328">
    <property type="entry name" value="6PGD_dom2"/>
</dbReference>
<gene>
    <name evidence="16" type="ORF">GSBLH_T00003830001</name>
</gene>
<dbReference type="SMART" id="SM01350">
    <property type="entry name" value="6PGD"/>
    <property type="match status" value="1"/>
</dbReference>
<keyword evidence="5" id="KW-0378">Hydrolase</keyword>
<dbReference type="Pfam" id="PF03446">
    <property type="entry name" value="NAD_binding_2"/>
    <property type="match status" value="1"/>
</dbReference>
<dbReference type="OrthoDB" id="434986at2759"/>
<evidence type="ECO:0000256" key="5">
    <source>
        <dbReference type="ARBA" id="ARBA00022801"/>
    </source>
</evidence>
<dbReference type="InParanoid" id="D8M7K1"/>
<dbReference type="GO" id="GO:0019521">
    <property type="term" value="P:D-gluconate metabolic process"/>
    <property type="evidence" value="ECO:0007669"/>
    <property type="project" value="UniProtKB-KW"/>
</dbReference>
<dbReference type="Gene3D" id="3.40.50.300">
    <property type="entry name" value="P-loop containing nucleotide triphosphate hydrolases"/>
    <property type="match status" value="2"/>
</dbReference>
<evidence type="ECO:0000256" key="12">
    <source>
        <dbReference type="SAM" id="MobiDB-lite"/>
    </source>
</evidence>
<dbReference type="CDD" id="cd18787">
    <property type="entry name" value="SF2_C_DEAD"/>
    <property type="match status" value="1"/>
</dbReference>
<keyword evidence="6" id="KW-0347">Helicase</keyword>
<dbReference type="CDD" id="cd17950">
    <property type="entry name" value="DEADc_DDX39"/>
    <property type="match status" value="1"/>
</dbReference>
<dbReference type="Gene3D" id="1.20.5.320">
    <property type="entry name" value="6-Phosphogluconate Dehydrogenase, domain 3"/>
    <property type="match status" value="1"/>
</dbReference>
<keyword evidence="9" id="KW-0311">Gluconate utilization</keyword>